<dbReference type="InterPro" id="IPR012938">
    <property type="entry name" value="Glc/Sorbosone_DH"/>
</dbReference>
<dbReference type="Pfam" id="PF07995">
    <property type="entry name" value="GSDH"/>
    <property type="match status" value="1"/>
</dbReference>
<keyword evidence="4" id="KW-1185">Reference proteome</keyword>
<feature type="signal peptide" evidence="1">
    <location>
        <begin position="1"/>
        <end position="18"/>
    </location>
</feature>
<gene>
    <name evidence="3" type="ORF">NLF92_02865</name>
</gene>
<keyword evidence="1" id="KW-0732">Signal</keyword>
<dbReference type="Gene3D" id="2.120.10.30">
    <property type="entry name" value="TolB, C-terminal domain"/>
    <property type="match status" value="1"/>
</dbReference>
<dbReference type="SUPFAM" id="SSF50952">
    <property type="entry name" value="Soluble quinoprotein glucose dehydrogenase"/>
    <property type="match status" value="1"/>
</dbReference>
<dbReference type="InterPro" id="IPR011042">
    <property type="entry name" value="6-blade_b-propeller_TolB-like"/>
</dbReference>
<feature type="chain" id="PRO_5041360039" evidence="1">
    <location>
        <begin position="19"/>
        <end position="399"/>
    </location>
</feature>
<dbReference type="RefSeq" id="WP_254098685.1">
    <property type="nucleotide sequence ID" value="NZ_JANATA010000003.1"/>
</dbReference>
<dbReference type="EMBL" id="JANATA010000003">
    <property type="protein sequence ID" value="MCP3427883.1"/>
    <property type="molecule type" value="Genomic_DNA"/>
</dbReference>
<accession>A0AA42BKK8</accession>
<dbReference type="Proteomes" id="UP001165413">
    <property type="component" value="Unassembled WGS sequence"/>
</dbReference>
<evidence type="ECO:0000259" key="2">
    <source>
        <dbReference type="Pfam" id="PF07995"/>
    </source>
</evidence>
<evidence type="ECO:0000313" key="4">
    <source>
        <dbReference type="Proteomes" id="UP001165413"/>
    </source>
</evidence>
<dbReference type="AlphaFoldDB" id="A0AA42BKK8"/>
<dbReference type="PANTHER" id="PTHR19328:SF75">
    <property type="entry name" value="ALDOSE SUGAR DEHYDROGENASE YLII"/>
    <property type="match status" value="1"/>
</dbReference>
<protein>
    <submittedName>
        <fullName evidence="3">PQQ-dependent sugar dehydrogenase</fullName>
    </submittedName>
</protein>
<sequence length="399" mass="44171">MKQVIWLCLVILVGQVFATPLPPSSATKSDTKYDTKTLVTDLYSPWSLKVDGAGRLWVTEKQGSLVIVEPNLQRQRLDLQLPDLYPAGQGGLLDIILLEPTLSQKEAQNSGAIVQQSIVLSYAKGTAQENALTIVVVDLAKILEPDGSGLWEVQTRTEIFQVSPKKSSPVHYAGRMLLLLDNTLLINSGDGFDWREDAQRLTSLLGKSLRMTLTGEIPFDNPFVNAENVNQRYIYTYGHRNAQGLTLGPQGTIWQHEHGPAGGDEINILEPQINYGWPVITYGKDYSGAQISPFTEYANMRQPELHWTPSIAPSALIYQGPTKQYPELANSLLVASLKYRRVHSVKLPESGQQAGGYDDIIIDMPLSERIRDISHHTDGHILLLTDGENAKVVQLLAPE</sequence>
<name>A0AA42BKK8_9ALTE</name>
<feature type="domain" description="Glucose/Sorbosone dehydrogenase" evidence="2">
    <location>
        <begin position="44"/>
        <end position="393"/>
    </location>
</feature>
<evidence type="ECO:0000256" key="1">
    <source>
        <dbReference type="SAM" id="SignalP"/>
    </source>
</evidence>
<dbReference type="PANTHER" id="PTHR19328">
    <property type="entry name" value="HEDGEHOG-INTERACTING PROTEIN"/>
    <property type="match status" value="1"/>
</dbReference>
<proteinExistence type="predicted"/>
<comment type="caution">
    <text evidence="3">The sequence shown here is derived from an EMBL/GenBank/DDBJ whole genome shotgun (WGS) entry which is preliminary data.</text>
</comment>
<reference evidence="3" key="1">
    <citation type="submission" date="2022-07" db="EMBL/GenBank/DDBJ databases">
        <title>Characterization of the Novel Bacterium Alteromonas immobilis LMIT006 and Alteromonas gregis LMIT007.</title>
        <authorList>
            <person name="Lin X."/>
        </authorList>
    </citation>
    <scope>NUCLEOTIDE SEQUENCE</scope>
    <source>
        <strain evidence="3">LMIT007</strain>
    </source>
</reference>
<organism evidence="3 4">
    <name type="scientific">Opacimonas viscosa</name>
    <dbReference type="NCBI Taxonomy" id="2961944"/>
    <lineage>
        <taxon>Bacteria</taxon>
        <taxon>Pseudomonadati</taxon>
        <taxon>Pseudomonadota</taxon>
        <taxon>Gammaproteobacteria</taxon>
        <taxon>Alteromonadales</taxon>
        <taxon>Alteromonadaceae</taxon>
        <taxon>Opacimonas</taxon>
    </lineage>
</organism>
<evidence type="ECO:0000313" key="3">
    <source>
        <dbReference type="EMBL" id="MCP3427883.1"/>
    </source>
</evidence>
<dbReference type="InterPro" id="IPR011041">
    <property type="entry name" value="Quinoprot_gluc/sorb_DH_b-prop"/>
</dbReference>